<dbReference type="Proteomes" id="UP000265120">
    <property type="component" value="Chromosome 5"/>
</dbReference>
<reference evidence="10" key="3">
    <citation type="submission" date="2025-09" db="UniProtKB">
        <authorList>
            <consortium name="Ensembl"/>
        </authorList>
    </citation>
    <scope>IDENTIFICATION</scope>
</reference>
<keyword evidence="4" id="KW-0677">Repeat</keyword>
<evidence type="ECO:0000256" key="1">
    <source>
        <dbReference type="ARBA" id="ARBA00004613"/>
    </source>
</evidence>
<dbReference type="InterPro" id="IPR003599">
    <property type="entry name" value="Ig_sub"/>
</dbReference>
<dbReference type="FunFam" id="2.20.100.10:FF:000025">
    <property type="entry name" value="ADAMTS like 1"/>
    <property type="match status" value="1"/>
</dbReference>
<dbReference type="SUPFAM" id="SSF48726">
    <property type="entry name" value="Immunoglobulin"/>
    <property type="match status" value="4"/>
</dbReference>
<accession>A0A3P8VI72</accession>
<dbReference type="InterPro" id="IPR013273">
    <property type="entry name" value="ADAMTS/ADAMTS-like"/>
</dbReference>
<evidence type="ECO:0000313" key="11">
    <source>
        <dbReference type="Proteomes" id="UP000265120"/>
    </source>
</evidence>
<reference evidence="10 11" key="1">
    <citation type="journal article" date="2014" name="Nat. Genet.">
        <title>Whole-genome sequence of a flatfish provides insights into ZW sex chromosome evolution and adaptation to a benthic lifestyle.</title>
        <authorList>
            <person name="Chen S."/>
            <person name="Zhang G."/>
            <person name="Shao C."/>
            <person name="Huang Q."/>
            <person name="Liu G."/>
            <person name="Zhang P."/>
            <person name="Song W."/>
            <person name="An N."/>
            <person name="Chalopin D."/>
            <person name="Volff J.N."/>
            <person name="Hong Y."/>
            <person name="Li Q."/>
            <person name="Sha Z."/>
            <person name="Zhou H."/>
            <person name="Xie M."/>
            <person name="Yu Q."/>
            <person name="Liu Y."/>
            <person name="Xiang H."/>
            <person name="Wang N."/>
            <person name="Wu K."/>
            <person name="Yang C."/>
            <person name="Zhou Q."/>
            <person name="Liao X."/>
            <person name="Yang L."/>
            <person name="Hu Q."/>
            <person name="Zhang J."/>
            <person name="Meng L."/>
            <person name="Jin L."/>
            <person name="Tian Y."/>
            <person name="Lian J."/>
            <person name="Yang J."/>
            <person name="Miao G."/>
            <person name="Liu S."/>
            <person name="Liang Z."/>
            <person name="Yan F."/>
            <person name="Li Y."/>
            <person name="Sun B."/>
            <person name="Zhang H."/>
            <person name="Zhang J."/>
            <person name="Zhu Y."/>
            <person name="Du M."/>
            <person name="Zhao Y."/>
            <person name="Schartl M."/>
            <person name="Tang Q."/>
            <person name="Wang J."/>
        </authorList>
    </citation>
    <scope>NUCLEOTIDE SEQUENCE</scope>
</reference>
<dbReference type="FunFam" id="2.60.40.10:FF:000107">
    <property type="entry name" value="Myosin, light chain kinase a"/>
    <property type="match status" value="1"/>
</dbReference>
<dbReference type="Ensembl" id="ENSCSET00000013114.1">
    <property type="protein sequence ID" value="ENSCSEP00000012956.1"/>
    <property type="gene ID" value="ENSCSEG00000008334.1"/>
</dbReference>
<keyword evidence="3 8" id="KW-0732">Signal</keyword>
<keyword evidence="11" id="KW-1185">Reference proteome</keyword>
<dbReference type="GO" id="GO:0003007">
    <property type="term" value="P:heart morphogenesis"/>
    <property type="evidence" value="ECO:0007669"/>
    <property type="project" value="UniProtKB-ARBA"/>
</dbReference>
<dbReference type="GO" id="GO:0055013">
    <property type="term" value="P:cardiac muscle cell development"/>
    <property type="evidence" value="ECO:0007669"/>
    <property type="project" value="UniProtKB-ARBA"/>
</dbReference>
<feature type="disulfide bond" evidence="7">
    <location>
        <begin position="90"/>
        <end position="122"/>
    </location>
</feature>
<evidence type="ECO:0000256" key="7">
    <source>
        <dbReference type="PIRSR" id="PIRSR613273-3"/>
    </source>
</evidence>
<feature type="domain" description="Ig-like" evidence="9">
    <location>
        <begin position="1366"/>
        <end position="1457"/>
    </location>
</feature>
<keyword evidence="6" id="KW-0393">Immunoglobulin domain</keyword>
<dbReference type="GeneTree" id="ENSGT00940000158143"/>
<evidence type="ECO:0000256" key="2">
    <source>
        <dbReference type="ARBA" id="ARBA00022525"/>
    </source>
</evidence>
<feature type="domain" description="Ig-like" evidence="9">
    <location>
        <begin position="1139"/>
        <end position="1243"/>
    </location>
</feature>
<dbReference type="InterPro" id="IPR045371">
    <property type="entry name" value="ADAMTS_CR_3"/>
</dbReference>
<feature type="domain" description="Ig-like" evidence="9">
    <location>
        <begin position="1246"/>
        <end position="1348"/>
    </location>
</feature>
<dbReference type="Pfam" id="PF19030">
    <property type="entry name" value="TSP1_ADAMTS"/>
    <property type="match status" value="10"/>
</dbReference>
<dbReference type="InterPro" id="IPR050439">
    <property type="entry name" value="ADAMTS_ADAMTS-like"/>
</dbReference>
<dbReference type="Pfam" id="PF00090">
    <property type="entry name" value="TSP_1"/>
    <property type="match status" value="1"/>
</dbReference>
<dbReference type="InterPro" id="IPR013098">
    <property type="entry name" value="Ig_I-set"/>
</dbReference>
<dbReference type="InterPro" id="IPR036179">
    <property type="entry name" value="Ig-like_dom_sf"/>
</dbReference>
<sequence length="1641" mass="182533">MKMESSIRCRAVLIFFVLSSVKSEEEQHHTAEFLPEFALFPQGSFMEDAAEDQFLTYRYDDQASRTTRSDEDRDMGWDAWGPWSDCSRTCGGGASYSLRRCLNGESCEGKNIRYRTCSNSDCPVDSGDFRAQQCSAHNDIKYQGATYEWIPGPYDPLAPCALQCQAKDRSLTVELAPKVLDGTRCREDAFDMCINGVCQEVGCDRQLDSGAKEDNCGVCDGDGSTCQLVRGQALPHLTPEQSLNTILEVPVGSRFLRLSAKGPDFIVIEAVSLQGRREETSLMSTGSYVIGNTSLDFQRGTDRQTLRTSGPLHSDYIVKLKYGGPKDTVVQFLFYQPIRYQWRETDFFPCSVTCGGGYQLNSAECYDIRSNQTLPEHHCKSYPENTKPTPKLKECNMDPCKDGDEFKEVMPRWEQGPWTQCSVSCGGGWQERSVMCVEEDSQGQFSQVEEWKCTHSPQPVTRQTCNTFSCPQWVAMEWSQCTVTCGRGLRYRVVLCIDHRGQHIGGCETSLKPHVKEDCLVPVACHKPRESLPVEAKFPWLKQAQELEEHHTATEEPTFVPGPWSPCSTTCGVGRQTREVKCQVLLSFTQTEVDLPEEECGKDKPLLERLCNQGPCNQLPGSSLDLQDHLVPFSDVEELFIWDYRGFTSCSVSCAGGKQTAIVRCVNQKTGEEVEDSLCDSSNRPLIMIRICNPEPCPPSWEVTAWTSCSASCGVGIQTRSVFCMRSLSIEQQDILSVPEEECREFKPAILQPCNQVDCPPAWETEPWQLCSQTCGGGVQLRKVYCKQLLSTGAYRRLGDGTCSGPKPAVSRSCSNSDCLPSWAGGEWGKCSVTCGLGIQRREQLCRQLTSDGQQMTLDKGVCSGLPSPPLVRTCRMIACPKHNKDIRPKGTHRIYVNNEKQTPNHRNDGVKRCPVLLGKHHIYIQTQKKKRFHLTIGGHAYLLPNTSLIIKCPVRRFPKMFIRWIKDGRPVASSKHLTITKSGSLKIPFVSADDVGVYRCVAGPAYEIFTLQLIGSENQSTGRRLPSTPRSTWEERKPTCYTHNIHLDGVSVSLLPPSGHNVSLQPRLREKLINITLQADRGEIEQEQASELIASLLISMSDGQIWTRTTEERTQARDSLHNWSELVSALGGAAVHRPRIIRQQQKRTMSVQESVDVNIGDSALLTNTTQSLTIRCPAEGFPPPVISWSKDGAPLHITDRFSWDGSRGLQILLPTASDRGQYKCTAVNVHGSDSETSQILLAEPPTVKLSWSDSSDPGLDFGRGLKAVVGEQVRVLQGTNLTLDCTVTGVPQPSVTWHRKTRPLDSGVVSLPSGSLRIKNVSPQNQGVYSCTATNAAGKSTVSTDLQVYTPQSAAGSRETPVLQPDLNRRRVLMASRRGTSVSIKPGDILRIGCPVVPDHKQSVYWDYNNQTLKEVSRPTHIQGPGLGPQYKMLVGGRVLEVYTLRVNFSGRYQCQTFINSTRETLLAWIYEHSNEFGWRFGDWTTCSASCGNRGTWLRRLDCVTPDGKIVPTTKCQHIQKPVTSAVPCNRQDCPPRWLVSDWSKCSTSCGSGWKQRQVSCQQLDARGAEKNLTAASCERMSRPADTEQCSANNCPSWVISPWGKCSGRCLGPTTTVQRRSVTCQHTNGSLYTDCDIRHR</sequence>
<feature type="signal peptide" evidence="8">
    <location>
        <begin position="1"/>
        <end position="23"/>
    </location>
</feature>
<evidence type="ECO:0000259" key="9">
    <source>
        <dbReference type="PROSITE" id="PS50835"/>
    </source>
</evidence>
<keyword evidence="2" id="KW-0964">Secreted</keyword>
<dbReference type="SMART" id="SM00409">
    <property type="entry name" value="IG"/>
    <property type="match status" value="4"/>
</dbReference>
<protein>
    <submittedName>
        <fullName evidence="10">ADAMTS-like 3</fullName>
    </submittedName>
</protein>
<dbReference type="InterPro" id="IPR013783">
    <property type="entry name" value="Ig-like_fold"/>
</dbReference>
<dbReference type="Gene3D" id="2.60.120.830">
    <property type="match status" value="1"/>
</dbReference>
<dbReference type="SUPFAM" id="SSF82895">
    <property type="entry name" value="TSP-1 type 1 repeat"/>
    <property type="match status" value="11"/>
</dbReference>
<dbReference type="Gene3D" id="2.20.100.10">
    <property type="entry name" value="Thrombospondin type-1 (TSP1) repeat"/>
    <property type="match status" value="11"/>
</dbReference>
<dbReference type="PROSITE" id="PS50835">
    <property type="entry name" value="IG_LIKE"/>
    <property type="match status" value="4"/>
</dbReference>
<dbReference type="CDD" id="cd00096">
    <property type="entry name" value="Ig"/>
    <property type="match status" value="1"/>
</dbReference>
<proteinExistence type="predicted"/>
<dbReference type="Gene3D" id="2.60.40.10">
    <property type="entry name" value="Immunoglobulins"/>
    <property type="match status" value="3"/>
</dbReference>
<dbReference type="GO" id="GO:0031012">
    <property type="term" value="C:extracellular matrix"/>
    <property type="evidence" value="ECO:0007669"/>
    <property type="project" value="TreeGrafter"/>
</dbReference>
<keyword evidence="5 7" id="KW-1015">Disulfide bond</keyword>
<dbReference type="InterPro" id="IPR003598">
    <property type="entry name" value="Ig_sub2"/>
</dbReference>
<dbReference type="FunFam" id="2.20.100.10:FF:000009">
    <property type="entry name" value="ADAMTS-like protein 3 isoform A"/>
    <property type="match status" value="1"/>
</dbReference>
<reference evidence="10" key="2">
    <citation type="submission" date="2025-08" db="UniProtKB">
        <authorList>
            <consortium name="Ensembl"/>
        </authorList>
    </citation>
    <scope>IDENTIFICATION</scope>
</reference>
<dbReference type="InParanoid" id="A0A3P8VI72"/>
<dbReference type="PRINTS" id="PR01857">
    <property type="entry name" value="ADAMTSFAMILY"/>
</dbReference>
<feature type="disulfide bond" evidence="7">
    <location>
        <begin position="86"/>
        <end position="117"/>
    </location>
</feature>
<dbReference type="STRING" id="244447.ENSCSEP00000012956"/>
<feature type="disulfide bond" evidence="7">
    <location>
        <begin position="101"/>
        <end position="107"/>
    </location>
</feature>
<dbReference type="SMART" id="SM00209">
    <property type="entry name" value="TSP1"/>
    <property type="match status" value="11"/>
</dbReference>
<dbReference type="InterPro" id="IPR036383">
    <property type="entry name" value="TSP1_rpt_sf"/>
</dbReference>
<dbReference type="PANTHER" id="PTHR13723">
    <property type="entry name" value="ADAMTS A DISINTEGRIN AND METALLOPROTEASE WITH THROMBOSPONDIN MOTIFS PROTEASE"/>
    <property type="match status" value="1"/>
</dbReference>
<evidence type="ECO:0000256" key="4">
    <source>
        <dbReference type="ARBA" id="ARBA00022737"/>
    </source>
</evidence>
<dbReference type="GO" id="GO:0030198">
    <property type="term" value="P:extracellular matrix organization"/>
    <property type="evidence" value="ECO:0007669"/>
    <property type="project" value="InterPro"/>
</dbReference>
<organism evidence="10 11">
    <name type="scientific">Cynoglossus semilaevis</name>
    <name type="common">Tongue sole</name>
    <dbReference type="NCBI Taxonomy" id="244447"/>
    <lineage>
        <taxon>Eukaryota</taxon>
        <taxon>Metazoa</taxon>
        <taxon>Chordata</taxon>
        <taxon>Craniata</taxon>
        <taxon>Vertebrata</taxon>
        <taxon>Euteleostomi</taxon>
        <taxon>Actinopterygii</taxon>
        <taxon>Neopterygii</taxon>
        <taxon>Teleostei</taxon>
        <taxon>Neoteleostei</taxon>
        <taxon>Acanthomorphata</taxon>
        <taxon>Carangaria</taxon>
        <taxon>Pleuronectiformes</taxon>
        <taxon>Pleuronectoidei</taxon>
        <taxon>Cynoglossidae</taxon>
        <taxon>Cynoglossinae</taxon>
        <taxon>Cynoglossus</taxon>
    </lineage>
</organism>
<evidence type="ECO:0000256" key="6">
    <source>
        <dbReference type="ARBA" id="ARBA00023319"/>
    </source>
</evidence>
<dbReference type="FunCoup" id="A0A3P8VI72">
    <property type="interactions" value="282"/>
</dbReference>
<dbReference type="PANTHER" id="PTHR13723:SF169">
    <property type="entry name" value="ADAMTS-LIKE PROTEIN 3"/>
    <property type="match status" value="1"/>
</dbReference>
<evidence type="ECO:0000313" key="10">
    <source>
        <dbReference type="Ensembl" id="ENSCSEP00000012956.1"/>
    </source>
</evidence>
<evidence type="ECO:0000256" key="8">
    <source>
        <dbReference type="SAM" id="SignalP"/>
    </source>
</evidence>
<feature type="chain" id="PRO_5018008816" evidence="8">
    <location>
        <begin position="24"/>
        <end position="1641"/>
    </location>
</feature>
<feature type="domain" description="Ig-like" evidence="9">
    <location>
        <begin position="946"/>
        <end position="1003"/>
    </location>
</feature>
<evidence type="ECO:0000256" key="5">
    <source>
        <dbReference type="ARBA" id="ARBA00023157"/>
    </source>
</evidence>
<dbReference type="PROSITE" id="PS50092">
    <property type="entry name" value="TSP1"/>
    <property type="match status" value="9"/>
</dbReference>
<dbReference type="InterPro" id="IPR007110">
    <property type="entry name" value="Ig-like_dom"/>
</dbReference>
<dbReference type="SMART" id="SM00408">
    <property type="entry name" value="IGc2"/>
    <property type="match status" value="4"/>
</dbReference>
<dbReference type="Pfam" id="PF07679">
    <property type="entry name" value="I-set"/>
    <property type="match status" value="3"/>
</dbReference>
<dbReference type="FunFam" id="2.20.100.10:FF:000005">
    <property type="entry name" value="ADAM metallopeptidase with thrombospondin type 1 motif 9"/>
    <property type="match status" value="1"/>
</dbReference>
<evidence type="ECO:0000256" key="3">
    <source>
        <dbReference type="ARBA" id="ARBA00022729"/>
    </source>
</evidence>
<comment type="subcellular location">
    <subcellularLocation>
        <location evidence="1">Secreted</location>
    </subcellularLocation>
</comment>
<dbReference type="InterPro" id="IPR000884">
    <property type="entry name" value="TSP1_rpt"/>
</dbReference>
<dbReference type="Pfam" id="PF19236">
    <property type="entry name" value="ADAMTS_CR_3"/>
    <property type="match status" value="1"/>
</dbReference>
<name>A0A3P8VI72_CYNSE</name>
<dbReference type="GO" id="GO:0005576">
    <property type="term" value="C:extracellular region"/>
    <property type="evidence" value="ECO:0007669"/>
    <property type="project" value="UniProtKB-SubCell"/>
</dbReference>